<reference evidence="1" key="2">
    <citation type="journal article" date="2015" name="Fish Shellfish Immunol.">
        <title>Early steps in the European eel (Anguilla anguilla)-Vibrio vulnificus interaction in the gills: Role of the RtxA13 toxin.</title>
        <authorList>
            <person name="Callol A."/>
            <person name="Pajuelo D."/>
            <person name="Ebbesson L."/>
            <person name="Teles M."/>
            <person name="MacKenzie S."/>
            <person name="Amaro C."/>
        </authorList>
    </citation>
    <scope>NUCLEOTIDE SEQUENCE</scope>
</reference>
<name>A0A0E9QKQ9_ANGAN</name>
<accession>A0A0E9QKQ9</accession>
<dbReference type="AlphaFoldDB" id="A0A0E9QKQ9"/>
<reference evidence="1" key="1">
    <citation type="submission" date="2014-11" db="EMBL/GenBank/DDBJ databases">
        <authorList>
            <person name="Amaro Gonzalez C."/>
        </authorList>
    </citation>
    <scope>NUCLEOTIDE SEQUENCE</scope>
</reference>
<proteinExistence type="predicted"/>
<sequence length="93" mass="10275">MKPFPSHRLPIPEKCVLDVAWQKGTQQLLPGDCIPVPLAMVEHRGNGSQMTDSNAYIRQLSLDEGIRLDLNAAESLRFPCVSVFQKNAPAVAF</sequence>
<organism evidence="1">
    <name type="scientific">Anguilla anguilla</name>
    <name type="common">European freshwater eel</name>
    <name type="synonym">Muraena anguilla</name>
    <dbReference type="NCBI Taxonomy" id="7936"/>
    <lineage>
        <taxon>Eukaryota</taxon>
        <taxon>Metazoa</taxon>
        <taxon>Chordata</taxon>
        <taxon>Craniata</taxon>
        <taxon>Vertebrata</taxon>
        <taxon>Euteleostomi</taxon>
        <taxon>Actinopterygii</taxon>
        <taxon>Neopterygii</taxon>
        <taxon>Teleostei</taxon>
        <taxon>Anguilliformes</taxon>
        <taxon>Anguillidae</taxon>
        <taxon>Anguilla</taxon>
    </lineage>
</organism>
<evidence type="ECO:0000313" key="1">
    <source>
        <dbReference type="EMBL" id="JAH17339.1"/>
    </source>
</evidence>
<protein>
    <submittedName>
        <fullName evidence="1">Uncharacterized protein</fullName>
    </submittedName>
</protein>
<dbReference type="EMBL" id="GBXM01091238">
    <property type="protein sequence ID" value="JAH17339.1"/>
    <property type="molecule type" value="Transcribed_RNA"/>
</dbReference>